<reference evidence="4 5" key="1">
    <citation type="submission" date="2020-12" db="EMBL/GenBank/DDBJ databases">
        <authorList>
            <person name="Lu T."/>
            <person name="Wang Q."/>
            <person name="Han X."/>
        </authorList>
    </citation>
    <scope>NUCLEOTIDE SEQUENCE [LARGE SCALE GENOMIC DNA]</scope>
    <source>
        <strain evidence="4 5">WQ 585</strain>
    </source>
</reference>
<dbReference type="Gene3D" id="3.90.550.10">
    <property type="entry name" value="Spore Coat Polysaccharide Biosynthesis Protein SpsA, Chain A"/>
    <property type="match status" value="1"/>
</dbReference>
<dbReference type="PANTHER" id="PTHR22916:SF51">
    <property type="entry name" value="GLYCOSYLTRANSFERASE EPSH-RELATED"/>
    <property type="match status" value="1"/>
</dbReference>
<keyword evidence="1" id="KW-0328">Glycosyltransferase</keyword>
<dbReference type="SUPFAM" id="SSF53448">
    <property type="entry name" value="Nucleotide-diphospho-sugar transferases"/>
    <property type="match status" value="1"/>
</dbReference>
<name>A0ABS1EDR5_9BURK</name>
<accession>A0ABS1EDR5</accession>
<evidence type="ECO:0000256" key="1">
    <source>
        <dbReference type="ARBA" id="ARBA00022676"/>
    </source>
</evidence>
<dbReference type="PANTHER" id="PTHR22916">
    <property type="entry name" value="GLYCOSYLTRANSFERASE"/>
    <property type="match status" value="1"/>
</dbReference>
<dbReference type="EMBL" id="JAENGP010000012">
    <property type="protein sequence ID" value="MBK1781749.1"/>
    <property type="molecule type" value="Genomic_DNA"/>
</dbReference>
<evidence type="ECO:0000313" key="5">
    <source>
        <dbReference type="Proteomes" id="UP000635316"/>
    </source>
</evidence>
<protein>
    <submittedName>
        <fullName evidence="4">Glycosyltransferase family 2 protein</fullName>
    </submittedName>
</protein>
<dbReference type="RefSeq" id="WP_200237265.1">
    <property type="nucleotide sequence ID" value="NZ_JAENGP010000012.1"/>
</dbReference>
<dbReference type="Pfam" id="PF00535">
    <property type="entry name" value="Glycos_transf_2"/>
    <property type="match status" value="1"/>
</dbReference>
<feature type="domain" description="Glycosyltransferase 2-like" evidence="3">
    <location>
        <begin position="5"/>
        <end position="171"/>
    </location>
</feature>
<evidence type="ECO:0000259" key="3">
    <source>
        <dbReference type="Pfam" id="PF00535"/>
    </source>
</evidence>
<dbReference type="InterPro" id="IPR029044">
    <property type="entry name" value="Nucleotide-diphossugar_trans"/>
</dbReference>
<dbReference type="InterPro" id="IPR001173">
    <property type="entry name" value="Glyco_trans_2-like"/>
</dbReference>
<dbReference type="Proteomes" id="UP000635316">
    <property type="component" value="Unassembled WGS sequence"/>
</dbReference>
<gene>
    <name evidence="4" type="ORF">JHL22_11020</name>
</gene>
<organism evidence="4 5">
    <name type="scientific">Advenella mandrilli</name>
    <dbReference type="NCBI Taxonomy" id="2800330"/>
    <lineage>
        <taxon>Bacteria</taxon>
        <taxon>Pseudomonadati</taxon>
        <taxon>Pseudomonadota</taxon>
        <taxon>Betaproteobacteria</taxon>
        <taxon>Burkholderiales</taxon>
        <taxon>Alcaligenaceae</taxon>
    </lineage>
</organism>
<keyword evidence="5" id="KW-1185">Reference proteome</keyword>
<proteinExistence type="predicted"/>
<comment type="caution">
    <text evidence="4">The sequence shown here is derived from an EMBL/GenBank/DDBJ whole genome shotgun (WGS) entry which is preliminary data.</text>
</comment>
<evidence type="ECO:0000313" key="4">
    <source>
        <dbReference type="EMBL" id="MBK1781749.1"/>
    </source>
</evidence>
<sequence length="332" mass="38913">MPKISIILPVYNVEKYIAKSIESIQNQSFKDFELLVVIDGSPDKSKEIALEYAKYDNRIHILEKTNGGLSDARNYGLDRSQGEYIYFIDSDDWIESNLLEENITILEKNKLDFIIFGYFQDNTDINENLIKRIKKIPKPAIWKKGDTSLELDESTLGLLGYAWNKIYKREYLEKNKLRFIKGISLVEDILFNSLVYTKSDTIYFNDNAYYHYINREVPTLMKTFHANSFDLVKEKGLALKEFLNTWKFTNTKETLAHNNIGGVRYCVHNLFSYKNQLTSIEKFQFVKKIITDKEVEKNILLYQPKNIQDKIYTFLIKHKLTSLIIAIALCKK</sequence>
<dbReference type="CDD" id="cd00761">
    <property type="entry name" value="Glyco_tranf_GTA_type"/>
    <property type="match status" value="1"/>
</dbReference>
<keyword evidence="2" id="KW-0808">Transferase</keyword>
<evidence type="ECO:0000256" key="2">
    <source>
        <dbReference type="ARBA" id="ARBA00022679"/>
    </source>
</evidence>